<reference evidence="11 12" key="1">
    <citation type="submission" date="2018-03" db="EMBL/GenBank/DDBJ databases">
        <title>Genomic Encyclopedia of Archaeal and Bacterial Type Strains, Phase II (KMG-II): from individual species to whole genera.</title>
        <authorList>
            <person name="Goeker M."/>
        </authorList>
    </citation>
    <scope>NUCLEOTIDE SEQUENCE [LARGE SCALE GENOMIC DNA]</scope>
    <source>
        <strain evidence="11 12">DSM 100212</strain>
    </source>
</reference>
<accession>A0A2T0WEG2</accession>
<evidence type="ECO:0000256" key="8">
    <source>
        <dbReference type="ARBA" id="ARBA00022967"/>
    </source>
</evidence>
<dbReference type="CDD" id="cd03216">
    <property type="entry name" value="ABC_Carb_Monos_I"/>
    <property type="match status" value="1"/>
</dbReference>
<dbReference type="SUPFAM" id="SSF52540">
    <property type="entry name" value="P-loop containing nucleoside triphosphate hydrolases"/>
    <property type="match status" value="2"/>
</dbReference>
<dbReference type="Gene3D" id="3.40.50.300">
    <property type="entry name" value="P-loop containing nucleotide triphosphate hydrolases"/>
    <property type="match status" value="2"/>
</dbReference>
<evidence type="ECO:0000256" key="4">
    <source>
        <dbReference type="ARBA" id="ARBA00022597"/>
    </source>
</evidence>
<dbReference type="GO" id="GO:0016887">
    <property type="term" value="F:ATP hydrolysis activity"/>
    <property type="evidence" value="ECO:0007669"/>
    <property type="project" value="InterPro"/>
</dbReference>
<comment type="caution">
    <text evidence="11">The sequence shown here is derived from an EMBL/GenBank/DDBJ whole genome shotgun (WGS) entry which is preliminary data.</text>
</comment>
<dbReference type="CDD" id="cd03215">
    <property type="entry name" value="ABC_Carb_Monos_II"/>
    <property type="match status" value="1"/>
</dbReference>
<evidence type="ECO:0000256" key="6">
    <source>
        <dbReference type="ARBA" id="ARBA00022741"/>
    </source>
</evidence>
<dbReference type="GO" id="GO:0005524">
    <property type="term" value="F:ATP binding"/>
    <property type="evidence" value="ECO:0007669"/>
    <property type="project" value="UniProtKB-KW"/>
</dbReference>
<dbReference type="Proteomes" id="UP000238392">
    <property type="component" value="Unassembled WGS sequence"/>
</dbReference>
<dbReference type="PANTHER" id="PTHR43790">
    <property type="entry name" value="CARBOHYDRATE TRANSPORT ATP-BINDING PROTEIN MG119-RELATED"/>
    <property type="match status" value="1"/>
</dbReference>
<dbReference type="Pfam" id="PF00005">
    <property type="entry name" value="ABC_tran"/>
    <property type="match status" value="2"/>
</dbReference>
<feature type="domain" description="ABC transporter" evidence="10">
    <location>
        <begin position="244"/>
        <end position="497"/>
    </location>
</feature>
<dbReference type="GO" id="GO:0005886">
    <property type="term" value="C:plasma membrane"/>
    <property type="evidence" value="ECO:0007669"/>
    <property type="project" value="UniProtKB-SubCell"/>
</dbReference>
<evidence type="ECO:0000256" key="5">
    <source>
        <dbReference type="ARBA" id="ARBA00022737"/>
    </source>
</evidence>
<name>A0A2T0WEG2_9RHOB</name>
<evidence type="ECO:0000256" key="9">
    <source>
        <dbReference type="ARBA" id="ARBA00023136"/>
    </source>
</evidence>
<keyword evidence="12" id="KW-1185">Reference proteome</keyword>
<evidence type="ECO:0000256" key="1">
    <source>
        <dbReference type="ARBA" id="ARBA00004202"/>
    </source>
</evidence>
<evidence type="ECO:0000313" key="12">
    <source>
        <dbReference type="Proteomes" id="UP000238392"/>
    </source>
</evidence>
<keyword evidence="2" id="KW-0813">Transport</keyword>
<evidence type="ECO:0000256" key="2">
    <source>
        <dbReference type="ARBA" id="ARBA00022448"/>
    </source>
</evidence>
<sequence length="509" mass="54623">MLAEARRNLFFNGINKHFGGTYALRNVSLNIERGEVVALLGENGAGKSTLIKILGGIHRPDEGQVLIDGQPYEHRPGGFGERQSVAFIHQDLGMIEWMTVAENIALALGYARKGGLIRWGEVENFAARALAKVRCDIDPTTRVQDLSRTEKSLVAIARALAVECDFLVLDEPTASLPADEVERLFEALRPLKEQGVGMIYVSHRLDEIFRIADRVAVLRDGELVGMRDIDHTSPEELVYMIVGRKTRQVMKPATEAGPALLTVSGLHVSGAGPVDFSLHRNEIVGLVGLRGAGHEAVSRALFGATSFTGEIRLEDQLPDLTSPEAALKSGIGLVARDRTEESVAMSLTIRENTYLNPAAVGRRLLSFLSPQEETRMAEKIGAEVALSPNDQSMAIESLSGGNQQKVVIGRWLASGRKLLICEDPTAGVDVGAKAEIYALLNKAMAAGVGIIVVSTDFEEVSLICHRAIVFSQGRIVGELSGPALSTENLIQTASASNAVASQGASHAVA</sequence>
<dbReference type="PROSITE" id="PS00211">
    <property type="entry name" value="ABC_TRANSPORTER_1"/>
    <property type="match status" value="1"/>
</dbReference>
<evidence type="ECO:0000259" key="10">
    <source>
        <dbReference type="PROSITE" id="PS50893"/>
    </source>
</evidence>
<dbReference type="AlphaFoldDB" id="A0A2T0WEG2"/>
<evidence type="ECO:0000256" key="7">
    <source>
        <dbReference type="ARBA" id="ARBA00022840"/>
    </source>
</evidence>
<dbReference type="InterPro" id="IPR003439">
    <property type="entry name" value="ABC_transporter-like_ATP-bd"/>
</dbReference>
<keyword evidence="6" id="KW-0547">Nucleotide-binding</keyword>
<proteinExistence type="predicted"/>
<keyword evidence="5" id="KW-0677">Repeat</keyword>
<keyword evidence="3" id="KW-1003">Cell membrane</keyword>
<keyword evidence="8" id="KW-1278">Translocase</keyword>
<feature type="domain" description="ABC transporter" evidence="10">
    <location>
        <begin position="9"/>
        <end position="245"/>
    </location>
</feature>
<dbReference type="InterPro" id="IPR027417">
    <property type="entry name" value="P-loop_NTPase"/>
</dbReference>
<dbReference type="SMART" id="SM00382">
    <property type="entry name" value="AAA"/>
    <property type="match status" value="2"/>
</dbReference>
<dbReference type="EMBL" id="PVTQ01000019">
    <property type="protein sequence ID" value="PRY84914.1"/>
    <property type="molecule type" value="Genomic_DNA"/>
</dbReference>
<dbReference type="PROSITE" id="PS50893">
    <property type="entry name" value="ABC_TRANSPORTER_2"/>
    <property type="match status" value="2"/>
</dbReference>
<dbReference type="InterPro" id="IPR003593">
    <property type="entry name" value="AAA+_ATPase"/>
</dbReference>
<dbReference type="RefSeq" id="WP_106267958.1">
    <property type="nucleotide sequence ID" value="NZ_PVTQ01000019.1"/>
</dbReference>
<dbReference type="InterPro" id="IPR017871">
    <property type="entry name" value="ABC_transporter-like_CS"/>
</dbReference>
<evidence type="ECO:0000313" key="11">
    <source>
        <dbReference type="EMBL" id="PRY84914.1"/>
    </source>
</evidence>
<evidence type="ECO:0000256" key="3">
    <source>
        <dbReference type="ARBA" id="ARBA00022475"/>
    </source>
</evidence>
<keyword evidence="7 11" id="KW-0067">ATP-binding</keyword>
<organism evidence="11 12">
    <name type="scientific">Donghicola tyrosinivorans</name>
    <dbReference type="NCBI Taxonomy" id="1652492"/>
    <lineage>
        <taxon>Bacteria</taxon>
        <taxon>Pseudomonadati</taxon>
        <taxon>Pseudomonadota</taxon>
        <taxon>Alphaproteobacteria</taxon>
        <taxon>Rhodobacterales</taxon>
        <taxon>Roseobacteraceae</taxon>
        <taxon>Donghicola</taxon>
    </lineage>
</organism>
<comment type="subcellular location">
    <subcellularLocation>
        <location evidence="1">Cell membrane</location>
        <topology evidence="1">Peripheral membrane protein</topology>
    </subcellularLocation>
</comment>
<dbReference type="PANTHER" id="PTHR43790:SF3">
    <property type="entry name" value="D-ALLOSE IMPORT ATP-BINDING PROTEIN ALSA-RELATED"/>
    <property type="match status" value="1"/>
</dbReference>
<dbReference type="InterPro" id="IPR050107">
    <property type="entry name" value="ABC_carbohydrate_import_ATPase"/>
</dbReference>
<protein>
    <submittedName>
        <fullName evidence="11">Ribose transport system ATP-binding protein</fullName>
    </submittedName>
</protein>
<keyword evidence="4" id="KW-0762">Sugar transport</keyword>
<dbReference type="FunFam" id="3.40.50.300:FF:000127">
    <property type="entry name" value="Ribose import ATP-binding protein RbsA"/>
    <property type="match status" value="1"/>
</dbReference>
<gene>
    <name evidence="11" type="ORF">CLV74_11911</name>
</gene>
<dbReference type="OrthoDB" id="9805029at2"/>
<keyword evidence="9" id="KW-0472">Membrane</keyword>